<feature type="region of interest" description="Disordered" evidence="10">
    <location>
        <begin position="1"/>
        <end position="22"/>
    </location>
</feature>
<dbReference type="Gene3D" id="1.20.1440.130">
    <property type="entry name" value="VKOR domain"/>
    <property type="match status" value="1"/>
</dbReference>
<evidence type="ECO:0000256" key="4">
    <source>
        <dbReference type="ARBA" id="ARBA00022719"/>
    </source>
</evidence>
<dbReference type="KEGG" id="tgr:Tgr7_1588"/>
<protein>
    <recommendedName>
        <fullName evidence="12">Vitamin K epoxide reductase domain-containing protein</fullName>
    </recommendedName>
</protein>
<keyword evidence="4" id="KW-0874">Quinone</keyword>
<dbReference type="GO" id="GO:0016020">
    <property type="term" value="C:membrane"/>
    <property type="evidence" value="ECO:0007669"/>
    <property type="project" value="UniProtKB-SubCell"/>
</dbReference>
<gene>
    <name evidence="13" type="ordered locus">Tgr7_1588</name>
</gene>
<evidence type="ECO:0000313" key="13">
    <source>
        <dbReference type="EMBL" id="ACL72672.1"/>
    </source>
</evidence>
<keyword evidence="14" id="KW-1185">Reference proteome</keyword>
<evidence type="ECO:0000256" key="1">
    <source>
        <dbReference type="ARBA" id="ARBA00004141"/>
    </source>
</evidence>
<dbReference type="CDD" id="cd12916">
    <property type="entry name" value="VKOR_1"/>
    <property type="match status" value="1"/>
</dbReference>
<dbReference type="SMART" id="SM00756">
    <property type="entry name" value="VKc"/>
    <property type="match status" value="1"/>
</dbReference>
<name>B8GRW8_THISH</name>
<evidence type="ECO:0000259" key="12">
    <source>
        <dbReference type="SMART" id="SM00756"/>
    </source>
</evidence>
<dbReference type="InterPro" id="IPR036249">
    <property type="entry name" value="Thioredoxin-like_sf"/>
</dbReference>
<evidence type="ECO:0000256" key="6">
    <source>
        <dbReference type="ARBA" id="ARBA00023002"/>
    </source>
</evidence>
<feature type="transmembrane region" description="Helical" evidence="11">
    <location>
        <begin position="108"/>
        <end position="127"/>
    </location>
</feature>
<evidence type="ECO:0000256" key="11">
    <source>
        <dbReference type="SAM" id="Phobius"/>
    </source>
</evidence>
<dbReference type="InterPro" id="IPR038354">
    <property type="entry name" value="VKOR_sf"/>
</dbReference>
<dbReference type="HOGENOM" id="CLU_047345_1_0_6"/>
<evidence type="ECO:0000256" key="10">
    <source>
        <dbReference type="SAM" id="MobiDB-lite"/>
    </source>
</evidence>
<dbReference type="GO" id="GO:0048038">
    <property type="term" value="F:quinone binding"/>
    <property type="evidence" value="ECO:0007669"/>
    <property type="project" value="UniProtKB-KW"/>
</dbReference>
<feature type="compositionally biased region" description="Basic residues" evidence="10">
    <location>
        <begin position="1"/>
        <end position="12"/>
    </location>
</feature>
<evidence type="ECO:0000256" key="8">
    <source>
        <dbReference type="ARBA" id="ARBA00023157"/>
    </source>
</evidence>
<dbReference type="STRING" id="396588.Tgr7_1588"/>
<evidence type="ECO:0000256" key="2">
    <source>
        <dbReference type="ARBA" id="ARBA00006214"/>
    </source>
</evidence>
<feature type="transmembrane region" description="Helical" evidence="11">
    <location>
        <begin position="30"/>
        <end position="52"/>
    </location>
</feature>
<dbReference type="SUPFAM" id="SSF52833">
    <property type="entry name" value="Thioredoxin-like"/>
    <property type="match status" value="1"/>
</dbReference>
<dbReference type="PANTHER" id="PTHR34573:SF1">
    <property type="entry name" value="VITAMIN K EPOXIDE REDUCTASE DOMAIN-CONTAINING PROTEIN"/>
    <property type="match status" value="1"/>
</dbReference>
<dbReference type="InterPro" id="IPR012932">
    <property type="entry name" value="VKOR"/>
</dbReference>
<feature type="transmembrane region" description="Helical" evidence="11">
    <location>
        <begin position="72"/>
        <end position="96"/>
    </location>
</feature>
<dbReference type="Gene3D" id="3.40.30.10">
    <property type="entry name" value="Glutaredoxin"/>
    <property type="match status" value="1"/>
</dbReference>
<dbReference type="Proteomes" id="UP000002383">
    <property type="component" value="Chromosome"/>
</dbReference>
<evidence type="ECO:0000256" key="3">
    <source>
        <dbReference type="ARBA" id="ARBA00022692"/>
    </source>
</evidence>
<dbReference type="EMBL" id="CP001339">
    <property type="protein sequence ID" value="ACL72672.1"/>
    <property type="molecule type" value="Genomic_DNA"/>
</dbReference>
<dbReference type="GO" id="GO:0016491">
    <property type="term" value="F:oxidoreductase activity"/>
    <property type="evidence" value="ECO:0007669"/>
    <property type="project" value="UniProtKB-KW"/>
</dbReference>
<dbReference type="AlphaFoldDB" id="B8GRW8"/>
<evidence type="ECO:0000256" key="7">
    <source>
        <dbReference type="ARBA" id="ARBA00023136"/>
    </source>
</evidence>
<dbReference type="eggNOG" id="COG4243">
    <property type="taxonomic scope" value="Bacteria"/>
</dbReference>
<sequence length="288" mass="31546" precursor="true">MAKNKRKAHRKPATGSTTPAPRASLSADRVVAILAGIGLLITAYLTWVAWFGAGPALCAEGSGCDLIQQSRWSRVLGLPVALWGFGVYALLLFMATRMPPRLKRWQRIWFVSLVGVAISLYLTVVGFVSLGALCPWCLASLATLSAIFLWTAIKRPDSAPGPAWGTWLLNSVVVTAVILGTLHVYYSDLLSPREDPRLEALAQHLTDSGALYYGAYWCPACQQQSRLFRGASDRLPYVECAPGGRNTSMTLQCVNAGVSGFPTWVINGRRYQEVLQPEELARRSGFEW</sequence>
<dbReference type="OrthoDB" id="185994at2"/>
<proteinExistence type="inferred from homology"/>
<evidence type="ECO:0000313" key="14">
    <source>
        <dbReference type="Proteomes" id="UP000002383"/>
    </source>
</evidence>
<keyword evidence="6" id="KW-0560">Oxidoreductase</keyword>
<evidence type="ECO:0000256" key="5">
    <source>
        <dbReference type="ARBA" id="ARBA00022989"/>
    </source>
</evidence>
<reference evidence="13 14" key="1">
    <citation type="journal article" date="2011" name="Stand. Genomic Sci.">
        <title>Complete genome sequence of 'Thioalkalivibrio sulfidophilus' HL-EbGr7.</title>
        <authorList>
            <person name="Muyzer G."/>
            <person name="Sorokin D.Y."/>
            <person name="Mavromatis K."/>
            <person name="Lapidus A."/>
            <person name="Clum A."/>
            <person name="Ivanova N."/>
            <person name="Pati A."/>
            <person name="d'Haeseleer P."/>
            <person name="Woyke T."/>
            <person name="Kyrpides N.C."/>
        </authorList>
    </citation>
    <scope>NUCLEOTIDE SEQUENCE [LARGE SCALE GENOMIC DNA]</scope>
    <source>
        <strain evidence="13 14">HL-EbGR7</strain>
    </source>
</reference>
<keyword evidence="7 11" id="KW-0472">Membrane</keyword>
<accession>B8GRW8</accession>
<keyword evidence="9" id="KW-0676">Redox-active center</keyword>
<dbReference type="RefSeq" id="WP_012638155.1">
    <property type="nucleotide sequence ID" value="NC_011901.1"/>
</dbReference>
<dbReference type="InterPro" id="IPR044698">
    <property type="entry name" value="VKOR/LTO1"/>
</dbReference>
<dbReference type="eggNOG" id="COG0526">
    <property type="taxonomic scope" value="Bacteria"/>
</dbReference>
<organism evidence="13 14">
    <name type="scientific">Thioalkalivibrio sulfidiphilus (strain HL-EbGR7)</name>
    <dbReference type="NCBI Taxonomy" id="396588"/>
    <lineage>
        <taxon>Bacteria</taxon>
        <taxon>Pseudomonadati</taxon>
        <taxon>Pseudomonadota</taxon>
        <taxon>Gammaproteobacteria</taxon>
        <taxon>Chromatiales</taxon>
        <taxon>Ectothiorhodospiraceae</taxon>
        <taxon>Thioalkalivibrio</taxon>
    </lineage>
</organism>
<evidence type="ECO:0000256" key="9">
    <source>
        <dbReference type="ARBA" id="ARBA00023284"/>
    </source>
</evidence>
<dbReference type="PANTHER" id="PTHR34573">
    <property type="entry name" value="VKC DOMAIN-CONTAINING PROTEIN"/>
    <property type="match status" value="1"/>
</dbReference>
<feature type="transmembrane region" description="Helical" evidence="11">
    <location>
        <begin position="165"/>
        <end position="186"/>
    </location>
</feature>
<keyword evidence="5 11" id="KW-1133">Transmembrane helix</keyword>
<dbReference type="Pfam" id="PF07884">
    <property type="entry name" value="VKOR"/>
    <property type="match status" value="1"/>
</dbReference>
<feature type="domain" description="Vitamin K epoxide reductase" evidence="12">
    <location>
        <begin position="24"/>
        <end position="155"/>
    </location>
</feature>
<keyword evidence="3 11" id="KW-0812">Transmembrane</keyword>
<comment type="similarity">
    <text evidence="2">Belongs to the VKOR family.</text>
</comment>
<keyword evidence="8" id="KW-1015">Disulfide bond</keyword>
<comment type="subcellular location">
    <subcellularLocation>
        <location evidence="1">Membrane</location>
        <topology evidence="1">Multi-pass membrane protein</topology>
    </subcellularLocation>
</comment>